<evidence type="ECO:0000256" key="1">
    <source>
        <dbReference type="ARBA" id="ARBA00004141"/>
    </source>
</evidence>
<dbReference type="PANTHER" id="PTHR36926:SF1">
    <property type="entry name" value="COLICIN V PRODUCTION PROTEIN"/>
    <property type="match status" value="1"/>
</dbReference>
<evidence type="ECO:0000256" key="5">
    <source>
        <dbReference type="SAM" id="Phobius"/>
    </source>
</evidence>
<keyword evidence="3 5" id="KW-1133">Transmembrane helix</keyword>
<dbReference type="AlphaFoldDB" id="A0A2G9C5T8"/>
<feature type="transmembrane region" description="Helical" evidence="5">
    <location>
        <begin position="60"/>
        <end position="80"/>
    </location>
</feature>
<accession>A0A2G9C5T8</accession>
<proteinExistence type="predicted"/>
<dbReference type="Proteomes" id="UP000231501">
    <property type="component" value="Unassembled WGS sequence"/>
</dbReference>
<dbReference type="OrthoDB" id="9810601at2"/>
<organism evidence="6 7">
    <name type="scientific">Roseateles chitinivorans</name>
    <dbReference type="NCBI Taxonomy" id="2917965"/>
    <lineage>
        <taxon>Bacteria</taxon>
        <taxon>Pseudomonadati</taxon>
        <taxon>Pseudomonadota</taxon>
        <taxon>Betaproteobacteria</taxon>
        <taxon>Burkholderiales</taxon>
        <taxon>Sphaerotilaceae</taxon>
        <taxon>Roseateles</taxon>
    </lineage>
</organism>
<keyword evidence="7" id="KW-1185">Reference proteome</keyword>
<comment type="subcellular location">
    <subcellularLocation>
        <location evidence="1">Membrane</location>
        <topology evidence="1">Multi-pass membrane protein</topology>
    </subcellularLocation>
</comment>
<comment type="caution">
    <text evidence="6">The sequence shown here is derived from an EMBL/GenBank/DDBJ whole genome shotgun (WGS) entry which is preliminary data.</text>
</comment>
<keyword evidence="4 5" id="KW-0472">Membrane</keyword>
<evidence type="ECO:0000256" key="2">
    <source>
        <dbReference type="ARBA" id="ARBA00022692"/>
    </source>
</evidence>
<evidence type="ECO:0000256" key="3">
    <source>
        <dbReference type="ARBA" id="ARBA00022989"/>
    </source>
</evidence>
<feature type="transmembrane region" description="Helical" evidence="5">
    <location>
        <begin position="29"/>
        <end position="48"/>
    </location>
</feature>
<dbReference type="EMBL" id="PEOG01000055">
    <property type="protein sequence ID" value="PIM51712.1"/>
    <property type="molecule type" value="Genomic_DNA"/>
</dbReference>
<evidence type="ECO:0000256" key="4">
    <source>
        <dbReference type="ARBA" id="ARBA00023136"/>
    </source>
</evidence>
<feature type="transmembrane region" description="Helical" evidence="5">
    <location>
        <begin position="100"/>
        <end position="121"/>
    </location>
</feature>
<dbReference type="InterPro" id="IPR003825">
    <property type="entry name" value="Colicin-V_CvpA"/>
</dbReference>
<dbReference type="GO" id="GO:0009403">
    <property type="term" value="P:toxin biosynthetic process"/>
    <property type="evidence" value="ECO:0007669"/>
    <property type="project" value="InterPro"/>
</dbReference>
<dbReference type="Pfam" id="PF02674">
    <property type="entry name" value="Colicin_V"/>
    <property type="match status" value="1"/>
</dbReference>
<dbReference type="GO" id="GO:0016020">
    <property type="term" value="C:membrane"/>
    <property type="evidence" value="ECO:0007669"/>
    <property type="project" value="UniProtKB-SubCell"/>
</dbReference>
<dbReference type="InterPro" id="IPR052719">
    <property type="entry name" value="CvpA-like"/>
</dbReference>
<dbReference type="RefSeq" id="WP_099863021.1">
    <property type="nucleotide sequence ID" value="NZ_PEOG01000055.1"/>
</dbReference>
<sequence>MNWVDIALLSLFAISVLLGAWRGLVFELMTIAGWGVAYLASPFVAPFIERFIPPEKVGPALIHALGLVLGFILVLLVWGLGAKLVRALIHATPLGLIDRLGGAAFGVLRAVLLALLATVIVGMTPAVRSEPWTESQIAPWLQVALTQLRPLLPAALHDYIPA</sequence>
<name>A0A2G9C5T8_9BURK</name>
<evidence type="ECO:0000313" key="6">
    <source>
        <dbReference type="EMBL" id="PIM51712.1"/>
    </source>
</evidence>
<reference evidence="6 7" key="1">
    <citation type="submission" date="2017-11" db="EMBL/GenBank/DDBJ databases">
        <title>Draft genome sequence of Mitsuaria sp. HWN-4.</title>
        <authorList>
            <person name="Gundlapally S.R."/>
        </authorList>
    </citation>
    <scope>NUCLEOTIDE SEQUENCE [LARGE SCALE GENOMIC DNA]</scope>
    <source>
        <strain evidence="6 7">HWN-4</strain>
    </source>
</reference>
<evidence type="ECO:0000313" key="7">
    <source>
        <dbReference type="Proteomes" id="UP000231501"/>
    </source>
</evidence>
<protein>
    <submittedName>
        <fullName evidence="6">Colicin V synthesis protein</fullName>
    </submittedName>
</protein>
<keyword evidence="2 5" id="KW-0812">Transmembrane</keyword>
<gene>
    <name evidence="6" type="ORF">CS062_18270</name>
</gene>
<dbReference type="PANTHER" id="PTHR36926">
    <property type="entry name" value="COLICIN V PRODUCTION PROTEIN"/>
    <property type="match status" value="1"/>
</dbReference>